<sequence length="195" mass="22146">MYLIRIFFLIGCLTIGNIAKRNKVAESFFKEEIVPDLIDSPPEKKAIVIFQPRVIVNLGNKLKPSEVQTPPFVTYPVGNKKAYYTLAFLDPDAPSRQNPFVKTFVHWLVGNIPGTQIHMGNTLTEFIGSAPPPDSGEHRYTFLVYKQLRKIQFNETKLTTANFEERKNFSLGGFVEKYNLGTPFAGNFYIAVHEN</sequence>
<dbReference type="InterPro" id="IPR036610">
    <property type="entry name" value="PEBP-like_sf"/>
</dbReference>
<evidence type="ECO:0000313" key="2">
    <source>
        <dbReference type="EMBL" id="KAK4882075.1"/>
    </source>
</evidence>
<dbReference type="SUPFAM" id="SSF49777">
    <property type="entry name" value="PEBP-like"/>
    <property type="match status" value="1"/>
</dbReference>
<comment type="caution">
    <text evidence="2">The sequence shown here is derived from an EMBL/GenBank/DDBJ whole genome shotgun (WGS) entry which is preliminary data.</text>
</comment>
<gene>
    <name evidence="2" type="ORF">RN001_005394</name>
</gene>
<accession>A0AAN7SS21</accession>
<protein>
    <submittedName>
        <fullName evidence="2">Uncharacterized protein</fullName>
    </submittedName>
</protein>
<dbReference type="Gene3D" id="3.90.280.10">
    <property type="entry name" value="PEBP-like"/>
    <property type="match status" value="1"/>
</dbReference>
<dbReference type="CDD" id="cd00866">
    <property type="entry name" value="PEBP_euk"/>
    <property type="match status" value="1"/>
</dbReference>
<organism evidence="2 3">
    <name type="scientific">Aquatica leii</name>
    <dbReference type="NCBI Taxonomy" id="1421715"/>
    <lineage>
        <taxon>Eukaryota</taxon>
        <taxon>Metazoa</taxon>
        <taxon>Ecdysozoa</taxon>
        <taxon>Arthropoda</taxon>
        <taxon>Hexapoda</taxon>
        <taxon>Insecta</taxon>
        <taxon>Pterygota</taxon>
        <taxon>Neoptera</taxon>
        <taxon>Endopterygota</taxon>
        <taxon>Coleoptera</taxon>
        <taxon>Polyphaga</taxon>
        <taxon>Elateriformia</taxon>
        <taxon>Elateroidea</taxon>
        <taxon>Lampyridae</taxon>
        <taxon>Luciolinae</taxon>
        <taxon>Aquatica</taxon>
    </lineage>
</organism>
<evidence type="ECO:0000313" key="3">
    <source>
        <dbReference type="Proteomes" id="UP001353858"/>
    </source>
</evidence>
<feature type="chain" id="PRO_5043020283" evidence="1">
    <location>
        <begin position="20"/>
        <end position="195"/>
    </location>
</feature>
<dbReference type="Pfam" id="PF01161">
    <property type="entry name" value="PBP"/>
    <property type="match status" value="1"/>
</dbReference>
<dbReference type="InterPro" id="IPR035810">
    <property type="entry name" value="PEBP_euk"/>
</dbReference>
<dbReference type="Proteomes" id="UP001353858">
    <property type="component" value="Unassembled WGS sequence"/>
</dbReference>
<dbReference type="EMBL" id="JARPUR010000002">
    <property type="protein sequence ID" value="KAK4882075.1"/>
    <property type="molecule type" value="Genomic_DNA"/>
</dbReference>
<keyword evidence="3" id="KW-1185">Reference proteome</keyword>
<feature type="signal peptide" evidence="1">
    <location>
        <begin position="1"/>
        <end position="19"/>
    </location>
</feature>
<proteinExistence type="predicted"/>
<dbReference type="InterPro" id="IPR008914">
    <property type="entry name" value="PEBP"/>
</dbReference>
<name>A0AAN7SS21_9COLE</name>
<dbReference type="AlphaFoldDB" id="A0AAN7SS21"/>
<evidence type="ECO:0000256" key="1">
    <source>
        <dbReference type="SAM" id="SignalP"/>
    </source>
</evidence>
<reference evidence="3" key="1">
    <citation type="submission" date="2023-01" db="EMBL/GenBank/DDBJ databases">
        <title>Key to firefly adult light organ development and bioluminescence: homeobox transcription factors regulate luciferase expression and transportation to peroxisome.</title>
        <authorList>
            <person name="Fu X."/>
        </authorList>
    </citation>
    <scope>NUCLEOTIDE SEQUENCE [LARGE SCALE GENOMIC DNA]</scope>
</reference>
<keyword evidence="1" id="KW-0732">Signal</keyword>
<dbReference type="PANTHER" id="PTHR11362:SF82">
    <property type="entry name" value="PHOSPHATIDYLETHANOLAMINE-BINDING PROTEIN 4"/>
    <property type="match status" value="1"/>
</dbReference>
<dbReference type="PANTHER" id="PTHR11362">
    <property type="entry name" value="PHOSPHATIDYLETHANOLAMINE-BINDING PROTEIN"/>
    <property type="match status" value="1"/>
</dbReference>